<name>A0ABV3FJL9_9NOCA</name>
<dbReference type="SUPFAM" id="SSF52980">
    <property type="entry name" value="Restriction endonuclease-like"/>
    <property type="match status" value="1"/>
</dbReference>
<gene>
    <name evidence="2" type="ORF">AB0H72_34885</name>
</gene>
<evidence type="ECO:0000313" key="2">
    <source>
        <dbReference type="EMBL" id="MEV0367882.1"/>
    </source>
</evidence>
<dbReference type="Pfam" id="PF05685">
    <property type="entry name" value="Uma2"/>
    <property type="match status" value="1"/>
</dbReference>
<dbReference type="GO" id="GO:0004519">
    <property type="term" value="F:endonuclease activity"/>
    <property type="evidence" value="ECO:0007669"/>
    <property type="project" value="UniProtKB-KW"/>
</dbReference>
<dbReference type="Proteomes" id="UP001551658">
    <property type="component" value="Unassembled WGS sequence"/>
</dbReference>
<proteinExistence type="predicted"/>
<reference evidence="2 3" key="1">
    <citation type="submission" date="2024-06" db="EMBL/GenBank/DDBJ databases">
        <title>The Natural Products Discovery Center: Release of the First 8490 Sequenced Strains for Exploring Actinobacteria Biosynthetic Diversity.</title>
        <authorList>
            <person name="Kalkreuter E."/>
            <person name="Kautsar S.A."/>
            <person name="Yang D."/>
            <person name="Bader C.D."/>
            <person name="Teijaro C.N."/>
            <person name="Fluegel L."/>
            <person name="Davis C.M."/>
            <person name="Simpson J.R."/>
            <person name="Lauterbach L."/>
            <person name="Steele A.D."/>
            <person name="Gui C."/>
            <person name="Meng S."/>
            <person name="Li G."/>
            <person name="Viehrig K."/>
            <person name="Ye F."/>
            <person name="Su P."/>
            <person name="Kiefer A.F."/>
            <person name="Nichols A."/>
            <person name="Cepeda A.J."/>
            <person name="Yan W."/>
            <person name="Fan B."/>
            <person name="Jiang Y."/>
            <person name="Adhikari A."/>
            <person name="Zheng C.-J."/>
            <person name="Schuster L."/>
            <person name="Cowan T.M."/>
            <person name="Smanski M.J."/>
            <person name="Chevrette M.G."/>
            <person name="De Carvalho L.P.S."/>
            <person name="Shen B."/>
        </authorList>
    </citation>
    <scope>NUCLEOTIDE SEQUENCE [LARGE SCALE GENOMIC DNA]</scope>
    <source>
        <strain evidence="2 3">NPDC050671</strain>
    </source>
</reference>
<comment type="caution">
    <text evidence="2">The sequence shown here is derived from an EMBL/GenBank/DDBJ whole genome shotgun (WGS) entry which is preliminary data.</text>
</comment>
<sequence length="235" mass="26831">MSRPDVQRPELPEYMTWEKLETLPEEIAERIELWNGRVVWLRREPHEHQEFTNLLWSGLRRCARTAMSADPEQCWRVSTETNVFFGRTGMSDFVTPDFMVYRCMSEPYRYVRSDRVVLVGEVLSPSNSDADMELKKARYAKAGIPWYWEVTLATQRSEIAHIHAYTLVPDVRPPEPAITVLHRANYILAGAWSPTDTGSITINHPFPITIPWSDMDFRPARGPAPDSAGALAGAA</sequence>
<dbReference type="RefSeq" id="WP_357988080.1">
    <property type="nucleotide sequence ID" value="NZ_JBFAIH010000039.1"/>
</dbReference>
<evidence type="ECO:0000313" key="3">
    <source>
        <dbReference type="Proteomes" id="UP001551658"/>
    </source>
</evidence>
<dbReference type="EMBL" id="JBFAIH010000039">
    <property type="protein sequence ID" value="MEV0367882.1"/>
    <property type="molecule type" value="Genomic_DNA"/>
</dbReference>
<keyword evidence="3" id="KW-1185">Reference proteome</keyword>
<keyword evidence="2" id="KW-0378">Hydrolase</keyword>
<protein>
    <submittedName>
        <fullName evidence="2">Uma2 family endonuclease</fullName>
    </submittedName>
</protein>
<dbReference type="Gene3D" id="3.90.1570.10">
    <property type="entry name" value="tt1808, chain A"/>
    <property type="match status" value="1"/>
</dbReference>
<accession>A0ABV3FJL9</accession>
<keyword evidence="2" id="KW-0255">Endonuclease</keyword>
<feature type="domain" description="Putative restriction endonuclease" evidence="1">
    <location>
        <begin position="17"/>
        <end position="168"/>
    </location>
</feature>
<dbReference type="InterPro" id="IPR008538">
    <property type="entry name" value="Uma2"/>
</dbReference>
<organism evidence="2 3">
    <name type="scientific">Nocardia fusca</name>
    <dbReference type="NCBI Taxonomy" id="941183"/>
    <lineage>
        <taxon>Bacteria</taxon>
        <taxon>Bacillati</taxon>
        <taxon>Actinomycetota</taxon>
        <taxon>Actinomycetes</taxon>
        <taxon>Mycobacteriales</taxon>
        <taxon>Nocardiaceae</taxon>
        <taxon>Nocardia</taxon>
    </lineage>
</organism>
<dbReference type="CDD" id="cd06260">
    <property type="entry name" value="DUF820-like"/>
    <property type="match status" value="1"/>
</dbReference>
<dbReference type="InterPro" id="IPR012296">
    <property type="entry name" value="Nuclease_put_TT1808"/>
</dbReference>
<evidence type="ECO:0000259" key="1">
    <source>
        <dbReference type="Pfam" id="PF05685"/>
    </source>
</evidence>
<dbReference type="InterPro" id="IPR011335">
    <property type="entry name" value="Restrct_endonuc-II-like"/>
</dbReference>
<keyword evidence="2" id="KW-0540">Nuclease</keyword>